<comment type="caution">
    <text evidence="5">The sequence shown here is derived from an EMBL/GenBank/DDBJ whole genome shotgun (WGS) entry which is preliminary data.</text>
</comment>
<organism evidence="5 6">
    <name type="scientific">Streptomyces hazeniae</name>
    <dbReference type="NCBI Taxonomy" id="3075538"/>
    <lineage>
        <taxon>Bacteria</taxon>
        <taxon>Bacillati</taxon>
        <taxon>Actinomycetota</taxon>
        <taxon>Actinomycetes</taxon>
        <taxon>Kitasatosporales</taxon>
        <taxon>Streptomycetaceae</taxon>
        <taxon>Streptomyces</taxon>
    </lineage>
</organism>
<dbReference type="CDD" id="cd03255">
    <property type="entry name" value="ABC_MJ0796_LolCDE_FtsE"/>
    <property type="match status" value="1"/>
</dbReference>
<keyword evidence="2" id="KW-0547">Nucleotide-binding</keyword>
<name>A0ABU2NP94_9ACTN</name>
<evidence type="ECO:0000256" key="3">
    <source>
        <dbReference type="ARBA" id="ARBA00022840"/>
    </source>
</evidence>
<proteinExistence type="predicted"/>
<keyword evidence="3 5" id="KW-0067">ATP-binding</keyword>
<dbReference type="GO" id="GO:0005524">
    <property type="term" value="F:ATP binding"/>
    <property type="evidence" value="ECO:0007669"/>
    <property type="project" value="UniProtKB-KW"/>
</dbReference>
<keyword evidence="1" id="KW-0813">Transport</keyword>
<gene>
    <name evidence="5" type="ORF">RM572_08410</name>
</gene>
<evidence type="ECO:0000256" key="2">
    <source>
        <dbReference type="ARBA" id="ARBA00022741"/>
    </source>
</evidence>
<protein>
    <submittedName>
        <fullName evidence="5">ABC transporter ATP-binding protein</fullName>
    </submittedName>
</protein>
<evidence type="ECO:0000313" key="5">
    <source>
        <dbReference type="EMBL" id="MDT0378795.1"/>
    </source>
</evidence>
<dbReference type="InterPro" id="IPR017911">
    <property type="entry name" value="MacB-like_ATP-bd"/>
</dbReference>
<dbReference type="PROSITE" id="PS50893">
    <property type="entry name" value="ABC_TRANSPORTER_2"/>
    <property type="match status" value="1"/>
</dbReference>
<dbReference type="SMART" id="SM00382">
    <property type="entry name" value="AAA"/>
    <property type="match status" value="1"/>
</dbReference>
<keyword evidence="6" id="KW-1185">Reference proteome</keyword>
<dbReference type="Pfam" id="PF00005">
    <property type="entry name" value="ABC_tran"/>
    <property type="match status" value="1"/>
</dbReference>
<sequence length="242" mass="25464">MTLLHARGLEKSYGRTPALRGVSLDIAHGEFVAVTGPSGCGKSTLLHSLAGILAPDAGEVHFDGRRLDDLTEDARSRLRRTEFGVLFQFGGLVAELTAAENVALPLLLGGRSRREARTTALTWLERLGVADVADSLPGETSGGQQQRCAAARALVTEPRVLFADEPTGALDALAGEQLLGLLSRLTREQGTTVVLVTHEPRVAGYADREIVLRDGEVDSTGLGVTGFDTAATRLTAGNRGAA</sequence>
<dbReference type="EMBL" id="JAVREQ010000005">
    <property type="protein sequence ID" value="MDT0378795.1"/>
    <property type="molecule type" value="Genomic_DNA"/>
</dbReference>
<dbReference type="InterPro" id="IPR027417">
    <property type="entry name" value="P-loop_NTPase"/>
</dbReference>
<dbReference type="RefSeq" id="WP_311672626.1">
    <property type="nucleotide sequence ID" value="NZ_JAVREQ010000005.1"/>
</dbReference>
<evidence type="ECO:0000259" key="4">
    <source>
        <dbReference type="PROSITE" id="PS50893"/>
    </source>
</evidence>
<dbReference type="Proteomes" id="UP001183414">
    <property type="component" value="Unassembled WGS sequence"/>
</dbReference>
<evidence type="ECO:0000313" key="6">
    <source>
        <dbReference type="Proteomes" id="UP001183414"/>
    </source>
</evidence>
<reference evidence="6" key="1">
    <citation type="submission" date="2023-07" db="EMBL/GenBank/DDBJ databases">
        <title>30 novel species of actinomycetes from the DSMZ collection.</title>
        <authorList>
            <person name="Nouioui I."/>
        </authorList>
    </citation>
    <scope>NUCLEOTIDE SEQUENCE [LARGE SCALE GENOMIC DNA]</scope>
    <source>
        <strain evidence="6">DSM 42041</strain>
    </source>
</reference>
<evidence type="ECO:0000256" key="1">
    <source>
        <dbReference type="ARBA" id="ARBA00022448"/>
    </source>
</evidence>
<dbReference type="SUPFAM" id="SSF52540">
    <property type="entry name" value="P-loop containing nucleoside triphosphate hydrolases"/>
    <property type="match status" value="1"/>
</dbReference>
<feature type="domain" description="ABC transporter" evidence="4">
    <location>
        <begin position="4"/>
        <end position="239"/>
    </location>
</feature>
<dbReference type="PANTHER" id="PTHR24220:SF685">
    <property type="entry name" value="ABC TRANSPORTER RELATED"/>
    <property type="match status" value="1"/>
</dbReference>
<accession>A0ABU2NP94</accession>
<dbReference type="Gene3D" id="3.40.50.300">
    <property type="entry name" value="P-loop containing nucleotide triphosphate hydrolases"/>
    <property type="match status" value="1"/>
</dbReference>
<dbReference type="PANTHER" id="PTHR24220">
    <property type="entry name" value="IMPORT ATP-BINDING PROTEIN"/>
    <property type="match status" value="1"/>
</dbReference>
<dbReference type="InterPro" id="IPR003439">
    <property type="entry name" value="ABC_transporter-like_ATP-bd"/>
</dbReference>
<dbReference type="InterPro" id="IPR003593">
    <property type="entry name" value="AAA+_ATPase"/>
</dbReference>
<dbReference type="InterPro" id="IPR015854">
    <property type="entry name" value="ABC_transpr_LolD-like"/>
</dbReference>